<accession>B6TUM1</accession>
<dbReference type="EMBL" id="EU968686">
    <property type="protein sequence ID" value="ACG40804.1"/>
    <property type="molecule type" value="mRNA"/>
</dbReference>
<dbReference type="AlphaFoldDB" id="B6TUM1"/>
<name>B6TUM1_MAIZE</name>
<dbReference type="Gene3D" id="3.30.428.10">
    <property type="entry name" value="HIT-like"/>
    <property type="match status" value="1"/>
</dbReference>
<sequence length="31" mass="3536">MDDGPRGSQSVYHRHLHVHLLGGRQMNWPPG</sequence>
<evidence type="ECO:0000313" key="1">
    <source>
        <dbReference type="EMBL" id="ACG40804.1"/>
    </source>
</evidence>
<dbReference type="InterPro" id="IPR036265">
    <property type="entry name" value="HIT-like_sf"/>
</dbReference>
<reference evidence="1" key="1">
    <citation type="journal article" date="2009" name="Plant Mol. Biol.">
        <title>Insights into corn genes derived from large-scale cDNA sequencing.</title>
        <authorList>
            <person name="Alexandrov N.N."/>
            <person name="Brover V.V."/>
            <person name="Freidin S."/>
            <person name="Troukhan M.E."/>
            <person name="Tatarinova T.V."/>
            <person name="Zhang H."/>
            <person name="Swaller T.J."/>
            <person name="Lu Y.P."/>
            <person name="Bouck J."/>
            <person name="Flavell R.B."/>
            <person name="Feldmann K.A."/>
        </authorList>
    </citation>
    <scope>NUCLEOTIDE SEQUENCE</scope>
</reference>
<dbReference type="SUPFAM" id="SSF54197">
    <property type="entry name" value="HIT-like"/>
    <property type="match status" value="1"/>
</dbReference>
<protein>
    <submittedName>
        <fullName evidence="1">Uncharacterized protein</fullName>
    </submittedName>
</protein>
<organism evidence="1">
    <name type="scientific">Zea mays</name>
    <name type="common">Maize</name>
    <dbReference type="NCBI Taxonomy" id="4577"/>
    <lineage>
        <taxon>Eukaryota</taxon>
        <taxon>Viridiplantae</taxon>
        <taxon>Streptophyta</taxon>
        <taxon>Embryophyta</taxon>
        <taxon>Tracheophyta</taxon>
        <taxon>Spermatophyta</taxon>
        <taxon>Magnoliopsida</taxon>
        <taxon>Liliopsida</taxon>
        <taxon>Poales</taxon>
        <taxon>Poaceae</taxon>
        <taxon>PACMAD clade</taxon>
        <taxon>Panicoideae</taxon>
        <taxon>Andropogonodae</taxon>
        <taxon>Andropogoneae</taxon>
        <taxon>Tripsacinae</taxon>
        <taxon>Zea</taxon>
    </lineage>
</organism>
<proteinExistence type="evidence at transcript level"/>